<sequence>MPATIPAPETWIRSIGELKLPPETDRHLQQLMDLNNDGLLQPSQKQELAALAAWSEEISLLRAEALQLLGHRPA</sequence>
<dbReference type="RefSeq" id="WP_184339663.1">
    <property type="nucleotide sequence ID" value="NZ_JACHIG010000004.1"/>
</dbReference>
<protein>
    <submittedName>
        <fullName evidence="1">Uncharacterized protein</fullName>
    </submittedName>
</protein>
<dbReference type="EMBL" id="JACHIG010000004">
    <property type="protein sequence ID" value="MBB5032751.1"/>
    <property type="molecule type" value="Genomic_DNA"/>
</dbReference>
<proteinExistence type="predicted"/>
<evidence type="ECO:0000313" key="2">
    <source>
        <dbReference type="Proteomes" id="UP000590740"/>
    </source>
</evidence>
<evidence type="ECO:0000313" key="1">
    <source>
        <dbReference type="EMBL" id="MBB5032751.1"/>
    </source>
</evidence>
<reference evidence="1 2" key="1">
    <citation type="submission" date="2020-08" db="EMBL/GenBank/DDBJ databases">
        <title>Genomic Encyclopedia of Type Strains, Phase IV (KMG-IV): sequencing the most valuable type-strain genomes for metagenomic binning, comparative biology and taxonomic classification.</title>
        <authorList>
            <person name="Goeker M."/>
        </authorList>
    </citation>
    <scope>NUCLEOTIDE SEQUENCE [LARGE SCALE GENOMIC DNA]</scope>
    <source>
        <strain evidence="1 2">DSM 12252</strain>
    </source>
</reference>
<organism evidence="1 2">
    <name type="scientific">Prosthecobacter vanneervenii</name>
    <dbReference type="NCBI Taxonomy" id="48466"/>
    <lineage>
        <taxon>Bacteria</taxon>
        <taxon>Pseudomonadati</taxon>
        <taxon>Verrucomicrobiota</taxon>
        <taxon>Verrucomicrobiia</taxon>
        <taxon>Verrucomicrobiales</taxon>
        <taxon>Verrucomicrobiaceae</taxon>
        <taxon>Prosthecobacter</taxon>
    </lineage>
</organism>
<keyword evidence="2" id="KW-1185">Reference proteome</keyword>
<name>A0A7W8DKD5_9BACT</name>
<gene>
    <name evidence="1" type="ORF">HNQ65_002333</name>
</gene>
<dbReference type="AlphaFoldDB" id="A0A7W8DKD5"/>
<accession>A0A7W8DKD5</accession>
<dbReference type="Proteomes" id="UP000590740">
    <property type="component" value="Unassembled WGS sequence"/>
</dbReference>
<comment type="caution">
    <text evidence="1">The sequence shown here is derived from an EMBL/GenBank/DDBJ whole genome shotgun (WGS) entry which is preliminary data.</text>
</comment>